<comment type="subcellular location">
    <subcellularLocation>
        <location evidence="1">Membrane</location>
        <topology evidence="1">Single-pass type I membrane protein</topology>
    </subcellularLocation>
</comment>
<dbReference type="InterPro" id="IPR032675">
    <property type="entry name" value="LRR_dom_sf"/>
</dbReference>
<keyword evidence="4" id="KW-0325">Glycoprotein</keyword>
<evidence type="ECO:0000256" key="3">
    <source>
        <dbReference type="ARBA" id="ARBA00023157"/>
    </source>
</evidence>
<dbReference type="EC" id="2.7.11.1" evidence="9"/>
<keyword evidence="7" id="KW-1133">Transmembrane helix</keyword>
<sequence length="582" mass="65790">MVLSGNNATVIEKNAFMNVNFNYLVLGQNSEMKENRLITISSFIYFTGENLLCDCYLMWFVYFRHDKAFETQHTKGNGKCANNNKTVSDLVPGDFDCNDNTSPVKSCNASQSVGLPCEYNYLTTNLTRWIHSRNGKFIRELNKDFLDENTNILHFPFCNHEDSGEYTCMLTTDYSLLPSINRSVHLLVNGPPIVLNQHTEEDRDDLILSVIFYSIPYDFKIQWLLGNKNLNGDPQYTIAVNKMTVGLKQYNVDVTTEGFISNLTIHNFKRRPSDVYSCEMTNSYGLVVEQIVLGPASLELERRTYCDTSYSIELKCTLKLVGATPVPWIHSNAGETIRSLQGRHVNTSNILTIPFCNSQDTGDYTCRWKTDILGQTIMEKSTTLSVSGPPFVISHSISVDGSDMVFSVTFVSKPFPSDPKWYYNNEPVALGTKFLQTTTYSIVQIRQHRVFVNEEGFISNLTVSKAEYGLYKCVILNSFEEVNQLFVIEQEQNKLISTTEATTSPGSTGNSLTVIIAICSTVFGVAIVVICIIIFIRRISSKISERYNSTMTTRNEDSTYDTISMSTRSNRPDDQADYMEVL</sequence>
<dbReference type="SUPFAM" id="SSF48726">
    <property type="entry name" value="Immunoglobulin"/>
    <property type="match status" value="4"/>
</dbReference>
<dbReference type="SMART" id="SM00409">
    <property type="entry name" value="IG"/>
    <property type="match status" value="2"/>
</dbReference>
<keyword evidence="10" id="KW-1185">Reference proteome</keyword>
<dbReference type="InterPro" id="IPR007110">
    <property type="entry name" value="Ig-like_dom"/>
</dbReference>
<organism evidence="9 10">
    <name type="scientific">Mytilus coruscus</name>
    <name type="common">Sea mussel</name>
    <dbReference type="NCBI Taxonomy" id="42192"/>
    <lineage>
        <taxon>Eukaryota</taxon>
        <taxon>Metazoa</taxon>
        <taxon>Spiralia</taxon>
        <taxon>Lophotrochozoa</taxon>
        <taxon>Mollusca</taxon>
        <taxon>Bivalvia</taxon>
        <taxon>Autobranchia</taxon>
        <taxon>Pteriomorphia</taxon>
        <taxon>Mytilida</taxon>
        <taxon>Mytiloidea</taxon>
        <taxon>Mytilidae</taxon>
        <taxon>Mytilinae</taxon>
        <taxon>Mytilus</taxon>
    </lineage>
</organism>
<keyword evidence="5" id="KW-0393">Immunoglobulin domain</keyword>
<evidence type="ECO:0000259" key="8">
    <source>
        <dbReference type="PROSITE" id="PS50835"/>
    </source>
</evidence>
<dbReference type="AlphaFoldDB" id="A0A6J8DRF5"/>
<evidence type="ECO:0000256" key="7">
    <source>
        <dbReference type="SAM" id="Phobius"/>
    </source>
</evidence>
<feature type="region of interest" description="Disordered" evidence="6">
    <location>
        <begin position="558"/>
        <end position="582"/>
    </location>
</feature>
<reference evidence="9 10" key="1">
    <citation type="submission" date="2020-06" db="EMBL/GenBank/DDBJ databases">
        <authorList>
            <person name="Li R."/>
            <person name="Bekaert M."/>
        </authorList>
    </citation>
    <scope>NUCLEOTIDE SEQUENCE [LARGE SCALE GENOMIC DNA]</scope>
    <source>
        <strain evidence="10">wild</strain>
    </source>
</reference>
<evidence type="ECO:0000256" key="5">
    <source>
        <dbReference type="ARBA" id="ARBA00023319"/>
    </source>
</evidence>
<keyword evidence="2 7" id="KW-0472">Membrane</keyword>
<feature type="transmembrane region" description="Helical" evidence="7">
    <location>
        <begin position="512"/>
        <end position="536"/>
    </location>
</feature>
<proteinExistence type="predicted"/>
<dbReference type="GO" id="GO:0004674">
    <property type="term" value="F:protein serine/threonine kinase activity"/>
    <property type="evidence" value="ECO:0007669"/>
    <property type="project" value="UniProtKB-EC"/>
</dbReference>
<protein>
    <submittedName>
        <fullName evidence="9">TTN</fullName>
        <ecNumber evidence="9">2.7.11.1</ecNumber>
    </submittedName>
</protein>
<feature type="compositionally biased region" description="Polar residues" evidence="6">
    <location>
        <begin position="560"/>
        <end position="569"/>
    </location>
</feature>
<dbReference type="InterPro" id="IPR003599">
    <property type="entry name" value="Ig_sub"/>
</dbReference>
<dbReference type="GO" id="GO:0098609">
    <property type="term" value="P:cell-cell adhesion"/>
    <property type="evidence" value="ECO:0007669"/>
    <property type="project" value="TreeGrafter"/>
</dbReference>
<dbReference type="PANTHER" id="PTHR11640:SF31">
    <property type="entry name" value="IRREGULAR CHIASM C-ROUGHEST PROTEIN-RELATED"/>
    <property type="match status" value="1"/>
</dbReference>
<dbReference type="Proteomes" id="UP000507470">
    <property type="component" value="Unassembled WGS sequence"/>
</dbReference>
<evidence type="ECO:0000256" key="4">
    <source>
        <dbReference type="ARBA" id="ARBA00023180"/>
    </source>
</evidence>
<keyword evidence="3" id="KW-1015">Disulfide bond</keyword>
<dbReference type="Gene3D" id="2.60.40.10">
    <property type="entry name" value="Immunoglobulins"/>
    <property type="match status" value="3"/>
</dbReference>
<dbReference type="InterPro" id="IPR051275">
    <property type="entry name" value="Cell_adhesion_signaling"/>
</dbReference>
<keyword evidence="7" id="KW-0812">Transmembrane</keyword>
<dbReference type="PROSITE" id="PS50835">
    <property type="entry name" value="IG_LIKE"/>
    <property type="match status" value="1"/>
</dbReference>
<evidence type="ECO:0000256" key="2">
    <source>
        <dbReference type="ARBA" id="ARBA00023136"/>
    </source>
</evidence>
<accession>A0A6J8DRF5</accession>
<evidence type="ECO:0000256" key="6">
    <source>
        <dbReference type="SAM" id="MobiDB-lite"/>
    </source>
</evidence>
<name>A0A6J8DRF5_MYTCO</name>
<evidence type="ECO:0000313" key="9">
    <source>
        <dbReference type="EMBL" id="CAC5410307.1"/>
    </source>
</evidence>
<evidence type="ECO:0000256" key="1">
    <source>
        <dbReference type="ARBA" id="ARBA00004479"/>
    </source>
</evidence>
<keyword evidence="9" id="KW-0808">Transferase</keyword>
<dbReference type="InterPro" id="IPR036179">
    <property type="entry name" value="Ig-like_dom_sf"/>
</dbReference>
<gene>
    <name evidence="9" type="ORF">MCOR_43507</name>
</gene>
<dbReference type="GO" id="GO:0005911">
    <property type="term" value="C:cell-cell junction"/>
    <property type="evidence" value="ECO:0007669"/>
    <property type="project" value="TreeGrafter"/>
</dbReference>
<dbReference type="GO" id="GO:0005886">
    <property type="term" value="C:plasma membrane"/>
    <property type="evidence" value="ECO:0007669"/>
    <property type="project" value="TreeGrafter"/>
</dbReference>
<dbReference type="PANTHER" id="PTHR11640">
    <property type="entry name" value="NEPHRIN"/>
    <property type="match status" value="1"/>
</dbReference>
<evidence type="ECO:0000313" key="10">
    <source>
        <dbReference type="Proteomes" id="UP000507470"/>
    </source>
</evidence>
<feature type="domain" description="Ig-like" evidence="8">
    <location>
        <begin position="295"/>
        <end position="385"/>
    </location>
</feature>
<dbReference type="EMBL" id="CACVKT020007765">
    <property type="protein sequence ID" value="CAC5410307.1"/>
    <property type="molecule type" value="Genomic_DNA"/>
</dbReference>
<dbReference type="Gene3D" id="3.80.10.10">
    <property type="entry name" value="Ribonuclease Inhibitor"/>
    <property type="match status" value="1"/>
</dbReference>
<dbReference type="OrthoDB" id="6112128at2759"/>
<dbReference type="GO" id="GO:0050839">
    <property type="term" value="F:cell adhesion molecule binding"/>
    <property type="evidence" value="ECO:0007669"/>
    <property type="project" value="TreeGrafter"/>
</dbReference>
<dbReference type="InterPro" id="IPR013783">
    <property type="entry name" value="Ig-like_fold"/>
</dbReference>